<dbReference type="RefSeq" id="XP_013240443.1">
    <property type="nucleotide sequence ID" value="XM_013384989.1"/>
</dbReference>
<gene>
    <name evidence="14" type="ORF">K437DRAFT_251777</name>
</gene>
<evidence type="ECO:0000259" key="12">
    <source>
        <dbReference type="Pfam" id="PF20637"/>
    </source>
</evidence>
<dbReference type="GeneID" id="25263398"/>
<dbReference type="Gene3D" id="1.10.246.190">
    <property type="entry name" value="Autophagy protein Apg5, helix rich domain"/>
    <property type="match status" value="1"/>
</dbReference>
<feature type="domain" description="Autophagy protein ATG5 alpha-helical bundle region" evidence="12">
    <location>
        <begin position="160"/>
        <end position="215"/>
    </location>
</feature>
<dbReference type="AlphaFoldDB" id="A0A066V7E0"/>
<dbReference type="PANTHER" id="PTHR13040:SF2">
    <property type="entry name" value="AUTOPHAGY PROTEIN 5"/>
    <property type="match status" value="1"/>
</dbReference>
<comment type="subcellular location">
    <subcellularLocation>
        <location evidence="1 9">Preautophagosomal structure membrane</location>
        <topology evidence="1 9">Peripheral membrane protein</topology>
    </subcellularLocation>
</comment>
<evidence type="ECO:0000259" key="11">
    <source>
        <dbReference type="Pfam" id="PF04106"/>
    </source>
</evidence>
<dbReference type="OMA" id="SASMHTR"/>
<keyword evidence="6 9" id="KW-0832">Ubl conjugation</keyword>
<dbReference type="GO" id="GO:0044233">
    <property type="term" value="C:mitochondria-associated endoplasmic reticulum membrane contact site"/>
    <property type="evidence" value="ECO:0007669"/>
    <property type="project" value="TreeGrafter"/>
</dbReference>
<dbReference type="GO" id="GO:0034727">
    <property type="term" value="P:piecemeal microautophagy of the nucleus"/>
    <property type="evidence" value="ECO:0007669"/>
    <property type="project" value="TreeGrafter"/>
</dbReference>
<dbReference type="FunFam" id="1.10.246.190:FF:000003">
    <property type="entry name" value="Autophagy protein 5"/>
    <property type="match status" value="1"/>
</dbReference>
<dbReference type="FunCoup" id="A0A066V7E0">
    <property type="interactions" value="188"/>
</dbReference>
<evidence type="ECO:0000256" key="3">
    <source>
        <dbReference type="ARBA" id="ARBA00011554"/>
    </source>
</evidence>
<dbReference type="Gene3D" id="3.10.20.620">
    <property type="match status" value="1"/>
</dbReference>
<evidence type="ECO:0000256" key="8">
    <source>
        <dbReference type="ARBA" id="ARBA00024770"/>
    </source>
</evidence>
<feature type="compositionally biased region" description="Low complexity" evidence="10">
    <location>
        <begin position="255"/>
        <end position="283"/>
    </location>
</feature>
<dbReference type="OrthoDB" id="272162at2759"/>
<keyword evidence="9" id="KW-0472">Membrane</keyword>
<comment type="similarity">
    <text evidence="2 9">Belongs to the ATG5 family.</text>
</comment>
<reference evidence="14 15" key="1">
    <citation type="submission" date="2014-05" db="EMBL/GenBank/DDBJ databases">
        <title>Draft genome sequence of a rare smut relative, Tilletiaria anomala UBC 951.</title>
        <authorList>
            <consortium name="DOE Joint Genome Institute"/>
            <person name="Toome M."/>
            <person name="Kuo A."/>
            <person name="Henrissat B."/>
            <person name="Lipzen A."/>
            <person name="Tritt A."/>
            <person name="Yoshinaga Y."/>
            <person name="Zane M."/>
            <person name="Barry K."/>
            <person name="Grigoriev I.V."/>
            <person name="Spatafora J.W."/>
            <person name="Aimea M.C."/>
        </authorList>
    </citation>
    <scope>NUCLEOTIDE SEQUENCE [LARGE SCALE GENOMIC DNA]</scope>
    <source>
        <strain evidence="14 15">UBC 951</strain>
    </source>
</reference>
<dbReference type="InterPro" id="IPR042526">
    <property type="entry name" value="Atg5_HR"/>
</dbReference>
<dbReference type="GO" id="GO:0061908">
    <property type="term" value="C:phagophore"/>
    <property type="evidence" value="ECO:0007669"/>
    <property type="project" value="TreeGrafter"/>
</dbReference>
<proteinExistence type="inferred from homology"/>
<dbReference type="GO" id="GO:0006995">
    <property type="term" value="P:cellular response to nitrogen starvation"/>
    <property type="evidence" value="ECO:0007669"/>
    <property type="project" value="TreeGrafter"/>
</dbReference>
<organism evidence="14 15">
    <name type="scientific">Tilletiaria anomala (strain ATCC 24038 / CBS 436.72 / UBC 951)</name>
    <dbReference type="NCBI Taxonomy" id="1037660"/>
    <lineage>
        <taxon>Eukaryota</taxon>
        <taxon>Fungi</taxon>
        <taxon>Dikarya</taxon>
        <taxon>Basidiomycota</taxon>
        <taxon>Ustilaginomycotina</taxon>
        <taxon>Exobasidiomycetes</taxon>
        <taxon>Georgefischeriales</taxon>
        <taxon>Tilletiariaceae</taxon>
        <taxon>Tilletiaria</taxon>
    </lineage>
</organism>
<evidence type="ECO:0000259" key="13">
    <source>
        <dbReference type="Pfam" id="PF20638"/>
    </source>
</evidence>
<dbReference type="GO" id="GO:0034045">
    <property type="term" value="C:phagophore assembly site membrane"/>
    <property type="evidence" value="ECO:0007669"/>
    <property type="project" value="UniProtKB-SubCell"/>
</dbReference>
<name>A0A066V7E0_TILAU</name>
<dbReference type="InterPro" id="IPR042527">
    <property type="entry name" value="Atg5_UblA_dom_sf"/>
</dbReference>
<dbReference type="Pfam" id="PF04106">
    <property type="entry name" value="ATG5_UblB"/>
    <property type="match status" value="1"/>
</dbReference>
<dbReference type="InterPro" id="IPR048939">
    <property type="entry name" value="ATG5_UblA"/>
</dbReference>
<keyword evidence="15" id="KW-1185">Reference proteome</keyword>
<keyword evidence="9" id="KW-0813">Transport</keyword>
<dbReference type="GO" id="GO:0005776">
    <property type="term" value="C:autophagosome"/>
    <property type="evidence" value="ECO:0007669"/>
    <property type="project" value="TreeGrafter"/>
</dbReference>
<dbReference type="PANTHER" id="PTHR13040">
    <property type="entry name" value="AUTOPHAGY PROTEIN 5"/>
    <property type="match status" value="1"/>
</dbReference>
<dbReference type="Pfam" id="PF20637">
    <property type="entry name" value="ATG5_HBR"/>
    <property type="match status" value="1"/>
</dbReference>
<dbReference type="Pfam" id="PF20638">
    <property type="entry name" value="ATG5_UblA"/>
    <property type="match status" value="1"/>
</dbReference>
<keyword evidence="7 9" id="KW-0072">Autophagy</keyword>
<evidence type="ECO:0000256" key="1">
    <source>
        <dbReference type="ARBA" id="ARBA00004623"/>
    </source>
</evidence>
<dbReference type="GO" id="GO:0034274">
    <property type="term" value="C:Atg12-Atg5-Atg16 complex"/>
    <property type="evidence" value="ECO:0007669"/>
    <property type="project" value="TreeGrafter"/>
</dbReference>
<sequence>MSVSPEALLFRRSVWDSRIPVAVTFDISQLPPGSDVTLDTYYTAAPRVSYLTLLLADVRKYLVDQVIEPSALSKLSEKDFWFECEGMPLKWHWPIGLLYDCFLGSSDRTRHVPPAASSLDDDCGPRAGPSSYANLPWRIKLHIREPPMDKLYSSCGLDGCRASFMSRIKEADFVRFGNTKRVVNLRRQEQDALWDGVIEQDFDKYWSVAAKLVPPPSSVAPPISRQSSRAPSLLGGAGLEDRAFLTNHANESQTSLAPSLASNAPSEVPSATGPAGANAGLTTNANKDANAARAVPIRFHLPDNAPLVQEPVAPLLEDGRPATLQSTLSALFPLLFPPPPAFRLGTIASPNLAYPVVHGIVVPLESEISWLGSTFTSADGWLSVVIVLAAH</sequence>
<evidence type="ECO:0000313" key="14">
    <source>
        <dbReference type="EMBL" id="KDN37662.1"/>
    </source>
</evidence>
<dbReference type="STRING" id="1037660.A0A066V7E0"/>
<dbReference type="Proteomes" id="UP000027361">
    <property type="component" value="Unassembled WGS sequence"/>
</dbReference>
<dbReference type="GO" id="GO:0019776">
    <property type="term" value="F:Atg8-family ligase activity"/>
    <property type="evidence" value="ECO:0007669"/>
    <property type="project" value="TreeGrafter"/>
</dbReference>
<comment type="caution">
    <text evidence="14">The sequence shown here is derived from an EMBL/GenBank/DDBJ whole genome shotgun (WGS) entry which is preliminary data.</text>
</comment>
<dbReference type="InterPro" id="IPR048940">
    <property type="entry name" value="ATG5_HBR"/>
</dbReference>
<dbReference type="GO" id="GO:0000422">
    <property type="term" value="P:autophagy of mitochondrion"/>
    <property type="evidence" value="ECO:0007669"/>
    <property type="project" value="TreeGrafter"/>
</dbReference>
<dbReference type="Gene3D" id="3.10.20.90">
    <property type="entry name" value="Phosphatidylinositol 3-kinase Catalytic Subunit, Chain A, domain 1"/>
    <property type="match status" value="1"/>
</dbReference>
<evidence type="ECO:0000313" key="15">
    <source>
        <dbReference type="Proteomes" id="UP000027361"/>
    </source>
</evidence>
<dbReference type="FunFam" id="3.10.20.90:FF:000347">
    <property type="entry name" value="Autophagy protein 5"/>
    <property type="match status" value="1"/>
</dbReference>
<evidence type="ECO:0000256" key="6">
    <source>
        <dbReference type="ARBA" id="ARBA00022843"/>
    </source>
</evidence>
<dbReference type="InParanoid" id="A0A066V7E0"/>
<protein>
    <recommendedName>
        <fullName evidence="4 9">Autophagy protein 5</fullName>
    </recommendedName>
</protein>
<evidence type="ECO:0000256" key="5">
    <source>
        <dbReference type="ARBA" id="ARBA00022499"/>
    </source>
</evidence>
<dbReference type="InterPro" id="IPR007239">
    <property type="entry name" value="Atg5"/>
</dbReference>
<evidence type="ECO:0000256" key="9">
    <source>
        <dbReference type="RuleBase" id="RU361202"/>
    </source>
</evidence>
<dbReference type="HOGENOM" id="CLU_051894_2_1_1"/>
<dbReference type="InterPro" id="IPR048318">
    <property type="entry name" value="ATG5_UblB"/>
</dbReference>
<evidence type="ECO:0000256" key="10">
    <source>
        <dbReference type="SAM" id="MobiDB-lite"/>
    </source>
</evidence>
<comment type="function">
    <text evidence="8">Involved in cytoplasm to vacuole transport (Cvt) and autophagic vesicle formation. Autophagy is essential for maintenance of amino acid levels and protein synthesis under nitrogen starvation. Required for selective autophagic degradation of the nucleus (nucleophagy). Also required for mitophagy, which eliminates defective or superfluous mitochondria in order to fulfill cellular energy requirements and prevent excess ROS production. Conjugation with ATG12, through a ubiquitin-like conjugating system involving ATG7 as an E1-like activating enzyme and ATG10 as an E2-like conjugating enzyme, is essential for its function. The ATG12-ATG5 conjugate acts as an E3-like enzyme which is required for lipidation of ATG8 and ATG8 association to the vesicle membranes.</text>
</comment>
<evidence type="ECO:0000256" key="4">
    <source>
        <dbReference type="ARBA" id="ARBA00015616"/>
    </source>
</evidence>
<feature type="domain" description="Autophagy protein ATG5 UblB" evidence="11">
    <location>
        <begin position="295"/>
        <end position="386"/>
    </location>
</feature>
<evidence type="ECO:0000256" key="7">
    <source>
        <dbReference type="ARBA" id="ARBA00023006"/>
    </source>
</evidence>
<accession>A0A066V7E0</accession>
<comment type="subunit">
    <text evidence="3 9">Conjugated with ATG12.</text>
</comment>
<dbReference type="EMBL" id="JMSN01000134">
    <property type="protein sequence ID" value="KDN37662.1"/>
    <property type="molecule type" value="Genomic_DNA"/>
</dbReference>
<keyword evidence="5 9" id="KW-1017">Isopeptide bond</keyword>
<feature type="domain" description="Autophagy protein ATG5 UblA" evidence="13">
    <location>
        <begin position="14"/>
        <end position="142"/>
    </location>
</feature>
<feature type="region of interest" description="Disordered" evidence="10">
    <location>
        <begin position="251"/>
        <end position="283"/>
    </location>
</feature>
<evidence type="ECO:0000256" key="2">
    <source>
        <dbReference type="ARBA" id="ARBA00006910"/>
    </source>
</evidence>